<feature type="transmembrane region" description="Helical" evidence="6">
    <location>
        <begin position="271"/>
        <end position="294"/>
    </location>
</feature>
<keyword evidence="3 6" id="KW-0812">Transmembrane</keyword>
<proteinExistence type="predicted"/>
<keyword evidence="8" id="KW-1185">Reference proteome</keyword>
<evidence type="ECO:0008006" key="9">
    <source>
        <dbReference type="Google" id="ProtNLM"/>
    </source>
</evidence>
<keyword evidence="2" id="KW-1003">Cell membrane</keyword>
<dbReference type="AlphaFoldDB" id="A0A133UD85"/>
<comment type="subcellular location">
    <subcellularLocation>
        <location evidence="1">Cell membrane</location>
        <topology evidence="1">Multi-pass membrane protein</topology>
    </subcellularLocation>
</comment>
<reference evidence="7 8" key="1">
    <citation type="journal article" date="2016" name="Sci. Rep.">
        <title>Metabolic traits of an uncultured archaeal lineage -MSBL1- from brine pools of the Red Sea.</title>
        <authorList>
            <person name="Mwirichia R."/>
            <person name="Alam I."/>
            <person name="Rashid M."/>
            <person name="Vinu M."/>
            <person name="Ba-Alawi W."/>
            <person name="Anthony Kamau A."/>
            <person name="Kamanda Ngugi D."/>
            <person name="Goker M."/>
            <person name="Klenk H.P."/>
            <person name="Bajic V."/>
            <person name="Stingl U."/>
        </authorList>
    </citation>
    <scope>NUCLEOTIDE SEQUENCE [LARGE SCALE GENOMIC DNA]</scope>
    <source>
        <strain evidence="7">SCGC-AAA259E22</strain>
    </source>
</reference>
<keyword evidence="4 6" id="KW-1133">Transmembrane helix</keyword>
<feature type="transmembrane region" description="Helical" evidence="6">
    <location>
        <begin position="130"/>
        <end position="150"/>
    </location>
</feature>
<dbReference type="InterPro" id="IPR050833">
    <property type="entry name" value="Poly_Biosynth_Transport"/>
</dbReference>
<organism evidence="7 8">
    <name type="scientific">candidate division MSBL1 archaeon SCGC-AAA259E22</name>
    <dbReference type="NCBI Taxonomy" id="1698265"/>
    <lineage>
        <taxon>Archaea</taxon>
        <taxon>Methanobacteriati</taxon>
        <taxon>Methanobacteriota</taxon>
        <taxon>candidate division MSBL1</taxon>
    </lineage>
</organism>
<name>A0A133UD85_9EURY</name>
<sequence>MEDDRIAEETNYSRVFARGSAITFVGLILVSVSQFLLRIFLARGLSEAMFGLLFSVFTFFSLLNVFSHLGLNQAITKFVSGYNADNKPEKIRTSIFSSLTTVIGASLLVSSLVIVLSGFLSSYYFESPRAIPLLIILSVWFFFMSFHHFFTSVFQGFKDFSGRTLMRMVRNFTPFLLVIPTIYFFDLTLNRAAVFYLLGPVFSTVGGYWLLRRRRPNAVSIFPFPLSRPMLKEMLAFGVPLILAGFAGTLIGKIDTVLLTGLRSLRDVGFYQAAILAKPMLTFLSTSMAVPLFPIISELWTKEEIDRLREIISRLTKYTLVLSVPVALLFFAFPEEIIRIVYGSRYLAEELVPPESGSRKH</sequence>
<evidence type="ECO:0000256" key="1">
    <source>
        <dbReference type="ARBA" id="ARBA00004651"/>
    </source>
</evidence>
<dbReference type="Proteomes" id="UP000070657">
    <property type="component" value="Unassembled WGS sequence"/>
</dbReference>
<feature type="transmembrane region" description="Helical" evidence="6">
    <location>
        <begin position="21"/>
        <end position="42"/>
    </location>
</feature>
<keyword evidence="5 6" id="KW-0472">Membrane</keyword>
<evidence type="ECO:0000313" key="7">
    <source>
        <dbReference type="EMBL" id="KXA92140.1"/>
    </source>
</evidence>
<feature type="transmembrane region" description="Helical" evidence="6">
    <location>
        <begin position="315"/>
        <end position="333"/>
    </location>
</feature>
<dbReference type="GO" id="GO:0005886">
    <property type="term" value="C:plasma membrane"/>
    <property type="evidence" value="ECO:0007669"/>
    <property type="project" value="UniProtKB-SubCell"/>
</dbReference>
<evidence type="ECO:0000313" key="8">
    <source>
        <dbReference type="Proteomes" id="UP000070657"/>
    </source>
</evidence>
<evidence type="ECO:0000256" key="2">
    <source>
        <dbReference type="ARBA" id="ARBA00022475"/>
    </source>
</evidence>
<dbReference type="CDD" id="cd13128">
    <property type="entry name" value="MATE_Wzx_like"/>
    <property type="match status" value="1"/>
</dbReference>
<gene>
    <name evidence="7" type="ORF">AKJ66_04650</name>
</gene>
<evidence type="ECO:0000256" key="4">
    <source>
        <dbReference type="ARBA" id="ARBA00022989"/>
    </source>
</evidence>
<feature type="transmembrane region" description="Helical" evidence="6">
    <location>
        <begin position="95"/>
        <end position="124"/>
    </location>
</feature>
<dbReference type="EMBL" id="LHXP01000091">
    <property type="protein sequence ID" value="KXA92140.1"/>
    <property type="molecule type" value="Genomic_DNA"/>
</dbReference>
<dbReference type="PANTHER" id="PTHR30250">
    <property type="entry name" value="PST FAMILY PREDICTED COLANIC ACID TRANSPORTER"/>
    <property type="match status" value="1"/>
</dbReference>
<feature type="transmembrane region" description="Helical" evidence="6">
    <location>
        <begin position="171"/>
        <end position="187"/>
    </location>
</feature>
<evidence type="ECO:0000256" key="5">
    <source>
        <dbReference type="ARBA" id="ARBA00023136"/>
    </source>
</evidence>
<feature type="transmembrane region" description="Helical" evidence="6">
    <location>
        <begin position="48"/>
        <end position="67"/>
    </location>
</feature>
<dbReference type="PANTHER" id="PTHR30250:SF27">
    <property type="entry name" value="POLYSACCHARIDE BIOSYNTHESIS PROTEIN"/>
    <property type="match status" value="1"/>
</dbReference>
<accession>A0A133UD85</accession>
<feature type="transmembrane region" description="Helical" evidence="6">
    <location>
        <begin position="193"/>
        <end position="211"/>
    </location>
</feature>
<evidence type="ECO:0000256" key="6">
    <source>
        <dbReference type="SAM" id="Phobius"/>
    </source>
</evidence>
<comment type="caution">
    <text evidence="7">The sequence shown here is derived from an EMBL/GenBank/DDBJ whole genome shotgun (WGS) entry which is preliminary data.</text>
</comment>
<protein>
    <recommendedName>
        <fullName evidence="9">Polysaccharide biosynthesis protein C-terminal domain-containing protein</fullName>
    </recommendedName>
</protein>
<evidence type="ECO:0000256" key="3">
    <source>
        <dbReference type="ARBA" id="ARBA00022692"/>
    </source>
</evidence>
<feature type="transmembrane region" description="Helical" evidence="6">
    <location>
        <begin position="231"/>
        <end position="251"/>
    </location>
</feature>
<dbReference type="Pfam" id="PF13440">
    <property type="entry name" value="Polysacc_synt_3"/>
    <property type="match status" value="1"/>
</dbReference>